<organism evidence="12 13">
    <name type="scientific">Mya arenaria</name>
    <name type="common">Soft-shell clam</name>
    <dbReference type="NCBI Taxonomy" id="6604"/>
    <lineage>
        <taxon>Eukaryota</taxon>
        <taxon>Metazoa</taxon>
        <taxon>Spiralia</taxon>
        <taxon>Lophotrochozoa</taxon>
        <taxon>Mollusca</taxon>
        <taxon>Bivalvia</taxon>
        <taxon>Autobranchia</taxon>
        <taxon>Heteroconchia</taxon>
        <taxon>Euheterodonta</taxon>
        <taxon>Imparidentia</taxon>
        <taxon>Neoheterodontei</taxon>
        <taxon>Myida</taxon>
        <taxon>Myoidea</taxon>
        <taxon>Myidae</taxon>
        <taxon>Mya</taxon>
    </lineage>
</organism>
<evidence type="ECO:0000313" key="13">
    <source>
        <dbReference type="Proteomes" id="UP001164746"/>
    </source>
</evidence>
<feature type="transmembrane region" description="Helical" evidence="10">
    <location>
        <begin position="411"/>
        <end position="432"/>
    </location>
</feature>
<feature type="transmembrane region" description="Helical" evidence="10">
    <location>
        <begin position="653"/>
        <end position="677"/>
    </location>
</feature>
<evidence type="ECO:0000313" key="12">
    <source>
        <dbReference type="EMBL" id="WAR00564.1"/>
    </source>
</evidence>
<evidence type="ECO:0000256" key="10">
    <source>
        <dbReference type="SAM" id="Phobius"/>
    </source>
</evidence>
<accession>A0ABY7DTZ5</accession>
<evidence type="ECO:0000259" key="11">
    <source>
        <dbReference type="PROSITE" id="PS50262"/>
    </source>
</evidence>
<feature type="transmembrane region" description="Helical" evidence="10">
    <location>
        <begin position="458"/>
        <end position="479"/>
    </location>
</feature>
<dbReference type="Proteomes" id="UP001164746">
    <property type="component" value="Chromosome 3"/>
</dbReference>
<proteinExistence type="predicted"/>
<dbReference type="InterPro" id="IPR017452">
    <property type="entry name" value="GPCR_Rhodpsn_7TM"/>
</dbReference>
<evidence type="ECO:0000256" key="4">
    <source>
        <dbReference type="ARBA" id="ARBA00022989"/>
    </source>
</evidence>
<keyword evidence="5" id="KW-0297">G-protein coupled receptor</keyword>
<name>A0ABY7DTZ5_MYAAR</name>
<keyword evidence="2" id="KW-1003">Cell membrane</keyword>
<evidence type="ECO:0000256" key="2">
    <source>
        <dbReference type="ARBA" id="ARBA00022475"/>
    </source>
</evidence>
<keyword evidence="7" id="KW-0675">Receptor</keyword>
<feature type="region of interest" description="Disordered" evidence="9">
    <location>
        <begin position="818"/>
        <end position="837"/>
    </location>
</feature>
<evidence type="ECO:0000256" key="7">
    <source>
        <dbReference type="ARBA" id="ARBA00023170"/>
    </source>
</evidence>
<evidence type="ECO:0000256" key="1">
    <source>
        <dbReference type="ARBA" id="ARBA00004651"/>
    </source>
</evidence>
<dbReference type="Pfam" id="PF00001">
    <property type="entry name" value="7tm_1"/>
    <property type="match status" value="1"/>
</dbReference>
<dbReference type="EMBL" id="CP111014">
    <property type="protein sequence ID" value="WAR00564.1"/>
    <property type="molecule type" value="Genomic_DNA"/>
</dbReference>
<dbReference type="PANTHER" id="PTHR22752">
    <property type="entry name" value="G PROTEIN-COUPLED RECEPTOR"/>
    <property type="match status" value="1"/>
</dbReference>
<keyword evidence="4 10" id="KW-1133">Transmembrane helix</keyword>
<feature type="transmembrane region" description="Helical" evidence="10">
    <location>
        <begin position="625"/>
        <end position="647"/>
    </location>
</feature>
<feature type="region of interest" description="Disordered" evidence="9">
    <location>
        <begin position="573"/>
        <end position="598"/>
    </location>
</feature>
<dbReference type="InterPro" id="IPR000276">
    <property type="entry name" value="GPCR_Rhodpsn"/>
</dbReference>
<evidence type="ECO:0000256" key="9">
    <source>
        <dbReference type="SAM" id="MobiDB-lite"/>
    </source>
</evidence>
<evidence type="ECO:0000256" key="8">
    <source>
        <dbReference type="ARBA" id="ARBA00023224"/>
    </source>
</evidence>
<evidence type="ECO:0000256" key="6">
    <source>
        <dbReference type="ARBA" id="ARBA00023136"/>
    </source>
</evidence>
<sequence length="837" mass="93136">MAIGGAPIGTEGEGMAHDLLPCQTPRLPPSHPGDSSSMWTAMLLIEVMIYGSYSTLVNLSEEDGHLPYSSASVILLIEVAKFVISFCLYFGEMQRDQFQMPKLAPAALVSYAVPAVLYAFNNNISLLMNQQMDPTTYQQGVNDMTDKLNHIPGMGYLTFQQGVNDMTDELNHIPAGFIDRWMDPTTFVVLGSLNIRQKDPTTYKVWSPLTFSGRPIKRPQWVAICLLMVAGVCDSYGGYDSGSTPGSSSHIFITLPDVTACTEHVAVVWFPPEPSSLCVAEKTDRWGSEGRAAGWVLIDDVGHHHYTAMSNSTDNPDFIETLTDAFLEWFRNDILPVCSALFNVAVIITGVILNVLLLVTIRKRGLLHEPSSHFLLAFCIADFISYVLLLLPNVITASIGDWVLSQPFCQIHGAMLFLVVFANFGIVTVLTLERAIKLCRNDDTLYAKMFENAKMRNILIVAVFVVATLLAFIPVTGAGDIQYDRYHEGCRLDYVAGPAFLIVHFLLTIVLSLVAAVVSYSLIFHTRKNALIRNRLIKKNVETNKTNTSQRKLITSTVSEEPLDIIKEHDDEVLTPDTKPCSDPVSKPTAKKRRPRSTRRKQSLLFEVFSDDEENPAFHLAITYLALWLTIFVCYLPYIVVCFYGAFNNDSVWGGFYTISLLFLHVCFAAKPVVYLGHNRQYRELTKETIPEGMKTGAKSMRSSISSVSGKVEDFLFRSRANRRFTAALAAHKAVLIWKKRSTKKPDTIKLVDKISLTDAMHVPETGDGSNVVSLPVKTDTSYENNHRPTITPSDVNFNTGNSSFIEKERMRMVNGNFGEPQANTTVSPVPGMVQEL</sequence>
<keyword evidence="8" id="KW-0807">Transducer</keyword>
<feature type="domain" description="G-protein coupled receptors family 1 profile" evidence="11">
    <location>
        <begin position="353"/>
        <end position="675"/>
    </location>
</feature>
<reference evidence="12" key="1">
    <citation type="submission" date="2022-11" db="EMBL/GenBank/DDBJ databases">
        <title>Centuries of genome instability and evolution in soft-shell clam transmissible cancer (bioRxiv).</title>
        <authorList>
            <person name="Hart S.F.M."/>
            <person name="Yonemitsu M.A."/>
            <person name="Giersch R.M."/>
            <person name="Beal B.F."/>
            <person name="Arriagada G."/>
            <person name="Davis B.W."/>
            <person name="Ostrander E.A."/>
            <person name="Goff S.P."/>
            <person name="Metzger M.J."/>
        </authorList>
    </citation>
    <scope>NUCLEOTIDE SEQUENCE</scope>
    <source>
        <strain evidence="12">MELC-2E11</strain>
        <tissue evidence="12">Siphon/mantle</tissue>
    </source>
</reference>
<feature type="transmembrane region" description="Helical" evidence="10">
    <location>
        <begin position="373"/>
        <end position="391"/>
    </location>
</feature>
<dbReference type="CDD" id="cd00637">
    <property type="entry name" value="7tm_classA_rhodopsin-like"/>
    <property type="match status" value="1"/>
</dbReference>
<keyword evidence="3 10" id="KW-0812">Transmembrane</keyword>
<evidence type="ECO:0000256" key="3">
    <source>
        <dbReference type="ARBA" id="ARBA00022692"/>
    </source>
</evidence>
<feature type="transmembrane region" description="Helical" evidence="10">
    <location>
        <begin position="334"/>
        <end position="361"/>
    </location>
</feature>
<dbReference type="Gene3D" id="1.20.1070.10">
    <property type="entry name" value="Rhodopsin 7-helix transmembrane proteins"/>
    <property type="match status" value="1"/>
</dbReference>
<dbReference type="SUPFAM" id="SSF81321">
    <property type="entry name" value="Family A G protein-coupled receptor-like"/>
    <property type="match status" value="1"/>
</dbReference>
<keyword evidence="6 10" id="KW-0472">Membrane</keyword>
<dbReference type="PROSITE" id="PS50262">
    <property type="entry name" value="G_PROTEIN_RECEP_F1_2"/>
    <property type="match status" value="1"/>
</dbReference>
<protein>
    <submittedName>
        <fullName evidence="12">S35A4-like protein</fullName>
    </submittedName>
</protein>
<dbReference type="PRINTS" id="PR00237">
    <property type="entry name" value="GPCRRHODOPSN"/>
</dbReference>
<comment type="subcellular location">
    <subcellularLocation>
        <location evidence="1">Cell membrane</location>
        <topology evidence="1">Multi-pass membrane protein</topology>
    </subcellularLocation>
</comment>
<keyword evidence="13" id="KW-1185">Reference proteome</keyword>
<evidence type="ECO:0000256" key="5">
    <source>
        <dbReference type="ARBA" id="ARBA00023040"/>
    </source>
</evidence>
<gene>
    <name evidence="12" type="ORF">MAR_024936</name>
</gene>
<feature type="transmembrane region" description="Helical" evidence="10">
    <location>
        <begin position="499"/>
        <end position="523"/>
    </location>
</feature>
<feature type="compositionally biased region" description="Basic residues" evidence="9">
    <location>
        <begin position="589"/>
        <end position="598"/>
    </location>
</feature>